<dbReference type="RefSeq" id="WP_013254529.1">
    <property type="nucleotide sequence ID" value="NC_014364.1"/>
</dbReference>
<evidence type="ECO:0008006" key="3">
    <source>
        <dbReference type="Google" id="ProtNLM"/>
    </source>
</evidence>
<dbReference type="Pfam" id="PF06245">
    <property type="entry name" value="DUF1015"/>
    <property type="match status" value="1"/>
</dbReference>
<dbReference type="KEGG" id="ssm:Spirs_1939"/>
<sequence>MAFKDKLAAVGVAAPAIVMPNSDIDMSKWAVVACDQYTSEPEYWEDVAHITDTVPSTFKLIFPECYLEDNDAQERIKNIQNAMKAYLADGVLTEHEPSFFLVKRETGTSPRRWGLMVALDLEAYDYSKDSTTLIRATEGTIIERIPPRKKIRIGAPLELPHIMVLIDDPDKTVIEPLTAQLDRLQKIYDFDLMKEGGHLTGYKIDQSRMESIADALTKLADPKSFEKRYGSKDVLLFAMGDGNHSLATAKAVWEEIKANKTSDSDIMNHPARWALVEVENIYDEGLIFEPIHRVLFDIDTKEFLKTFSSVGAVNFKKLDSVDAIMESIKTKDEIQRIGYVDEEQIGVIEVQDSNSTIAAGTVQAVMDSYLSAHKESSVDYIHGEDVTIKLGRKPGNCGILLPALDKGDFFKTVILDGALPRKTFSMGEAHEKRFYVEARKITR</sequence>
<dbReference type="OrthoDB" id="6396832at2"/>
<dbReference type="STRING" id="573413.Spirs_1939"/>
<protein>
    <recommendedName>
        <fullName evidence="3">DUF1015 domain-containing protein</fullName>
    </recommendedName>
</protein>
<name>E1R1C4_SEDSS</name>
<accession>E1R1C4</accession>
<dbReference type="AlphaFoldDB" id="E1R1C4"/>
<dbReference type="HOGENOM" id="CLU_036573_0_0_12"/>
<dbReference type="PANTHER" id="PTHR36454">
    <property type="entry name" value="LMO2823 PROTEIN"/>
    <property type="match status" value="1"/>
</dbReference>
<evidence type="ECO:0000313" key="2">
    <source>
        <dbReference type="Proteomes" id="UP000002318"/>
    </source>
</evidence>
<dbReference type="eggNOG" id="COG4198">
    <property type="taxonomic scope" value="Bacteria"/>
</dbReference>
<evidence type="ECO:0000313" key="1">
    <source>
        <dbReference type="EMBL" id="ADK81065.1"/>
    </source>
</evidence>
<proteinExistence type="predicted"/>
<gene>
    <name evidence="1" type="ordered locus">Spirs_1939</name>
</gene>
<keyword evidence="2" id="KW-1185">Reference proteome</keyword>
<organism evidence="1 2">
    <name type="scientific">Sediminispirochaeta smaragdinae (strain DSM 11293 / JCM 15392 / SEBR 4228)</name>
    <name type="common">Spirochaeta smaragdinae</name>
    <dbReference type="NCBI Taxonomy" id="573413"/>
    <lineage>
        <taxon>Bacteria</taxon>
        <taxon>Pseudomonadati</taxon>
        <taxon>Spirochaetota</taxon>
        <taxon>Spirochaetia</taxon>
        <taxon>Spirochaetales</taxon>
        <taxon>Spirochaetaceae</taxon>
        <taxon>Sediminispirochaeta</taxon>
    </lineage>
</organism>
<dbReference type="PANTHER" id="PTHR36454:SF1">
    <property type="entry name" value="DUF1015 DOMAIN-CONTAINING PROTEIN"/>
    <property type="match status" value="1"/>
</dbReference>
<dbReference type="Proteomes" id="UP000002318">
    <property type="component" value="Chromosome"/>
</dbReference>
<dbReference type="EMBL" id="CP002116">
    <property type="protein sequence ID" value="ADK81065.1"/>
    <property type="molecule type" value="Genomic_DNA"/>
</dbReference>
<reference evidence="1 2" key="1">
    <citation type="journal article" date="2010" name="Stand. Genomic Sci.">
        <title>Complete genome sequence of Spirochaeta smaragdinae type strain (SEBR 4228).</title>
        <authorList>
            <person name="Mavromatis K."/>
            <person name="Yasawong M."/>
            <person name="Chertkov O."/>
            <person name="Lapidus A."/>
            <person name="Lucas S."/>
            <person name="Nolan M."/>
            <person name="Del Rio T.G."/>
            <person name="Tice H."/>
            <person name="Cheng J.F."/>
            <person name="Pitluck S."/>
            <person name="Liolios K."/>
            <person name="Ivanova N."/>
            <person name="Tapia R."/>
            <person name="Han C."/>
            <person name="Bruce D."/>
            <person name="Goodwin L."/>
            <person name="Pati A."/>
            <person name="Chen A."/>
            <person name="Palaniappan K."/>
            <person name="Land M."/>
            <person name="Hauser L."/>
            <person name="Chang Y.J."/>
            <person name="Jeffries C.D."/>
            <person name="Detter J.C."/>
            <person name="Rohde M."/>
            <person name="Brambilla E."/>
            <person name="Spring S."/>
            <person name="Goker M."/>
            <person name="Sikorski J."/>
            <person name="Woyke T."/>
            <person name="Bristow J."/>
            <person name="Eisen J.A."/>
            <person name="Markowitz V."/>
            <person name="Hugenholtz P."/>
            <person name="Klenk H.P."/>
            <person name="Kyrpides N.C."/>
        </authorList>
    </citation>
    <scope>NUCLEOTIDE SEQUENCE [LARGE SCALE GENOMIC DNA]</scope>
    <source>
        <strain evidence="2">DSM 11293 / JCM 15392 / SEBR 4228</strain>
    </source>
</reference>
<dbReference type="InterPro" id="IPR008323">
    <property type="entry name" value="UCP033563"/>
</dbReference>